<dbReference type="InterPro" id="IPR044285">
    <property type="entry name" value="PWP1"/>
</dbReference>
<organism evidence="6 7">
    <name type="scientific">Galleria mellonella</name>
    <name type="common">Greater wax moth</name>
    <dbReference type="NCBI Taxonomy" id="7137"/>
    <lineage>
        <taxon>Eukaryota</taxon>
        <taxon>Metazoa</taxon>
        <taxon>Ecdysozoa</taxon>
        <taxon>Arthropoda</taxon>
        <taxon>Hexapoda</taxon>
        <taxon>Insecta</taxon>
        <taxon>Pterygota</taxon>
        <taxon>Neoptera</taxon>
        <taxon>Endopterygota</taxon>
        <taxon>Lepidoptera</taxon>
        <taxon>Glossata</taxon>
        <taxon>Ditrysia</taxon>
        <taxon>Pyraloidea</taxon>
        <taxon>Pyralidae</taxon>
        <taxon>Galleriinae</taxon>
        <taxon>Galleria</taxon>
    </lineage>
</organism>
<evidence type="ECO:0000256" key="1">
    <source>
        <dbReference type="ARBA" id="ARBA00022553"/>
    </source>
</evidence>
<proteinExistence type="predicted"/>
<dbReference type="SUPFAM" id="SSF50978">
    <property type="entry name" value="WD40 repeat-like"/>
    <property type="match status" value="1"/>
</dbReference>
<dbReference type="Gene3D" id="2.130.10.10">
    <property type="entry name" value="YVTN repeat-like/Quinoprotein amine dehydrogenase"/>
    <property type="match status" value="2"/>
</dbReference>
<dbReference type="GeneID" id="113523068"/>
<dbReference type="RefSeq" id="XP_052753875.1">
    <property type="nucleotide sequence ID" value="XM_052897915.1"/>
</dbReference>
<evidence type="ECO:0000256" key="5">
    <source>
        <dbReference type="SAM" id="MobiDB-lite"/>
    </source>
</evidence>
<dbReference type="InterPro" id="IPR036322">
    <property type="entry name" value="WD40_repeat_dom_sf"/>
</dbReference>
<dbReference type="PANTHER" id="PTHR14091:SF0">
    <property type="entry name" value="PERIODIC TRYPTOPHAN PROTEIN 1 HOMOLOG"/>
    <property type="match status" value="1"/>
</dbReference>
<evidence type="ECO:0000313" key="7">
    <source>
        <dbReference type="RefSeq" id="XP_052753875.1"/>
    </source>
</evidence>
<dbReference type="InterPro" id="IPR001680">
    <property type="entry name" value="WD40_rpt"/>
</dbReference>
<dbReference type="PRINTS" id="PR00320">
    <property type="entry name" value="GPROTEINBRPT"/>
</dbReference>
<evidence type="ECO:0000256" key="4">
    <source>
        <dbReference type="PROSITE-ProRule" id="PRU00221"/>
    </source>
</evidence>
<evidence type="ECO:0000256" key="3">
    <source>
        <dbReference type="ARBA" id="ARBA00022737"/>
    </source>
</evidence>
<feature type="repeat" description="WD" evidence="4">
    <location>
        <begin position="227"/>
        <end position="269"/>
    </location>
</feature>
<evidence type="ECO:0000313" key="6">
    <source>
        <dbReference type="Proteomes" id="UP001652740"/>
    </source>
</evidence>
<accession>A0ABM3MR75</accession>
<feature type="repeat" description="WD" evidence="4">
    <location>
        <begin position="270"/>
        <end position="303"/>
    </location>
</feature>
<dbReference type="Pfam" id="PF00400">
    <property type="entry name" value="WD40"/>
    <property type="match status" value="3"/>
</dbReference>
<protein>
    <submittedName>
        <fullName evidence="7">Periodic tryptophan protein 1 homolog</fullName>
    </submittedName>
</protein>
<feature type="region of interest" description="Disordered" evidence="5">
    <location>
        <begin position="44"/>
        <end position="79"/>
    </location>
</feature>
<dbReference type="InterPro" id="IPR015943">
    <property type="entry name" value="WD40/YVTN_repeat-like_dom_sf"/>
</dbReference>
<gene>
    <name evidence="7" type="primary">LOC113523068</name>
</gene>
<reference evidence="7" key="1">
    <citation type="submission" date="2025-08" db="UniProtKB">
        <authorList>
            <consortium name="RefSeq"/>
        </authorList>
    </citation>
    <scope>IDENTIFICATION</scope>
    <source>
        <tissue evidence="7">Whole larvae</tissue>
    </source>
</reference>
<keyword evidence="2 4" id="KW-0853">WD repeat</keyword>
<dbReference type="PROSITE" id="PS50294">
    <property type="entry name" value="WD_REPEATS_REGION"/>
    <property type="match status" value="2"/>
</dbReference>
<dbReference type="InterPro" id="IPR020472">
    <property type="entry name" value="WD40_PAC1"/>
</dbReference>
<dbReference type="PROSITE" id="PS00678">
    <property type="entry name" value="WD_REPEATS_1"/>
    <property type="match status" value="2"/>
</dbReference>
<dbReference type="PROSITE" id="PS50082">
    <property type="entry name" value="WD_REPEATS_2"/>
    <property type="match status" value="3"/>
</dbReference>
<dbReference type="SMART" id="SM00320">
    <property type="entry name" value="WD40"/>
    <property type="match status" value="4"/>
</dbReference>
<dbReference type="PANTHER" id="PTHR14091">
    <property type="entry name" value="PERIODIC TRYPTOPHAN PROTEIN 1"/>
    <property type="match status" value="1"/>
</dbReference>
<dbReference type="InterPro" id="IPR019775">
    <property type="entry name" value="WD40_repeat_CS"/>
</dbReference>
<dbReference type="Proteomes" id="UP001652740">
    <property type="component" value="Unplaced"/>
</dbReference>
<feature type="repeat" description="WD" evidence="4">
    <location>
        <begin position="354"/>
        <end position="388"/>
    </location>
</feature>
<feature type="compositionally biased region" description="Acidic residues" evidence="5">
    <location>
        <begin position="52"/>
        <end position="62"/>
    </location>
</feature>
<keyword evidence="3" id="KW-0677">Repeat</keyword>
<keyword evidence="1" id="KW-0597">Phosphoprotein</keyword>
<keyword evidence="6" id="KW-1185">Reference proteome</keyword>
<sequence>MEENTPTVSLVSCMHFVKRGVAKEVPEKIELTEKELEKIIKQTANELRLTEQGDDVSDEEGEASSSAAPDPPADPDDKFNFANYDEEDLSNPIGIGTVATLPNLGDLGENVQIRTEGPDSDEEDDIIKPSDNLLLVGHVESDASVLEVYVFNKEEGSFYVHHDIILPWFPLCVEWLSHDPSDPNPGNLCALGGMDPVIQVWDLDIENCLEPAFKLGRKPNKKKKTKRVGHKDAVLDMSWNSNFTHVLASGSADNTVLLWDLDQGTPHTKFDEFEDKVQSLSFHPLEAQTLATGAADGRARVWDCRVGRARSWSLPPQVERVTWDRHNPFCFAVSNNEGKVAYVDCRQDEPLWTIQAHDNEVTGLIISDHVPGLMVTVSTDGKMKTWDILNACPAPAQTSERACRVGQALCAAACPEAPFSVAVGGDNKQCYIELVDLTISEQVVNRFGSRQQVSITTEANDEAMDT</sequence>
<name>A0ABM3MR75_GALME</name>
<evidence type="ECO:0000256" key="2">
    <source>
        <dbReference type="ARBA" id="ARBA00022574"/>
    </source>
</evidence>